<dbReference type="Gene3D" id="2.60.40.420">
    <property type="entry name" value="Cupredoxins - blue copper proteins"/>
    <property type="match status" value="2"/>
</dbReference>
<evidence type="ECO:0000313" key="4">
    <source>
        <dbReference type="Proteomes" id="UP000650467"/>
    </source>
</evidence>
<feature type="compositionally biased region" description="Basic residues" evidence="1">
    <location>
        <begin position="671"/>
        <end position="685"/>
    </location>
</feature>
<accession>A0A835TI97</accession>
<dbReference type="SUPFAM" id="SSF49503">
    <property type="entry name" value="Cupredoxins"/>
    <property type="match status" value="2"/>
</dbReference>
<gene>
    <name evidence="3" type="ORF">HXX76_005401</name>
</gene>
<feature type="region of interest" description="Disordered" evidence="1">
    <location>
        <begin position="656"/>
        <end position="685"/>
    </location>
</feature>
<dbReference type="OrthoDB" id="531195at2759"/>
<protein>
    <recommendedName>
        <fullName evidence="5">Plastocyanin-like domain-containing protein</fullName>
    </recommendedName>
</protein>
<dbReference type="InterPro" id="IPR008972">
    <property type="entry name" value="Cupredoxin"/>
</dbReference>
<comment type="caution">
    <text evidence="3">The sequence shown here is derived from an EMBL/GenBank/DDBJ whole genome shotgun (WGS) entry which is preliminary data.</text>
</comment>
<evidence type="ECO:0000256" key="1">
    <source>
        <dbReference type="SAM" id="MobiDB-lite"/>
    </source>
</evidence>
<proteinExistence type="predicted"/>
<evidence type="ECO:0000256" key="2">
    <source>
        <dbReference type="SAM" id="SignalP"/>
    </source>
</evidence>
<keyword evidence="4" id="KW-1185">Reference proteome</keyword>
<dbReference type="Proteomes" id="UP000650467">
    <property type="component" value="Unassembled WGS sequence"/>
</dbReference>
<keyword evidence="2" id="KW-0732">Signal</keyword>
<dbReference type="AlphaFoldDB" id="A0A835TI97"/>
<organism evidence="3 4">
    <name type="scientific">Chlamydomonas incerta</name>
    <dbReference type="NCBI Taxonomy" id="51695"/>
    <lineage>
        <taxon>Eukaryota</taxon>
        <taxon>Viridiplantae</taxon>
        <taxon>Chlorophyta</taxon>
        <taxon>core chlorophytes</taxon>
        <taxon>Chlorophyceae</taxon>
        <taxon>CS clade</taxon>
        <taxon>Chlamydomonadales</taxon>
        <taxon>Chlamydomonadaceae</taxon>
        <taxon>Chlamydomonas</taxon>
    </lineage>
</organism>
<feature type="signal peptide" evidence="2">
    <location>
        <begin position="1"/>
        <end position="17"/>
    </location>
</feature>
<feature type="chain" id="PRO_5032829378" description="Plastocyanin-like domain-containing protein" evidence="2">
    <location>
        <begin position="18"/>
        <end position="685"/>
    </location>
</feature>
<reference evidence="3" key="1">
    <citation type="journal article" date="2020" name="bioRxiv">
        <title>Comparative genomics of Chlamydomonas.</title>
        <authorList>
            <person name="Craig R.J."/>
            <person name="Hasan A.R."/>
            <person name="Ness R.W."/>
            <person name="Keightley P.D."/>
        </authorList>
    </citation>
    <scope>NUCLEOTIDE SEQUENCE</scope>
    <source>
        <strain evidence="3">SAG 7.73</strain>
    </source>
</reference>
<sequence length="685" mass="71655">MTLLVLLLLAMDRDAHGAGTFPRNTLADGLSASTTSETSSAVAATATAATPGALPRRRRMQANTQVSVPTAPGNPLAQLPRVQLAAGGSASISMEAVDIKVSLDAAKSLSFTAPRYTVSGSGAAANSLLTAPALVLNGVCGGFSLTLTNNLPFQGMDPGATSAANTCEPSQPTAGFKAKKATHAQYYCDPKLSSDQMCDVLGDNVFVNDRPKTPVAPGATLRYSYTLGGAPPGVAWYHPHIHGSVGLQLPTAAGPIIIPESWLPGGINNTLYVPANGNPAFSDLISIMSSQPLESSTILRIDGFWFRKSADGTVDDDSLPFLGLGLADRQNTTASPLLYDVPSGGGTAAPKFSNPAGRDWALVNGAFQPTITMTDKTYARWQVVNTMSMKWLDLTFQQSKPAGAATFTSDLIMASGNRADVLVKCNKPGTYVLASGAGPFHTNYDACRTPHCELFGDVPPAASGLPRSANNLYGGLELAAAVLAVVQVNPRSPGASAQSDLPDNVASSRLDRFAYLNYKSFPAATTSQCFSFMNSAYGGMCAVNNGLLPDVAAVVEEGSHQVWTLRDTTFHPFHLHDTPVRLASLPPCATSVTNNWAVGDWVDVLMLPVCLNGCKWADQGSGGGACNSPVDPCDEVKAMCPTVTSYTCPGAMRRRGLSSGSGGTVSSNSKLRQHSRRHGAARRLQ</sequence>
<dbReference type="EMBL" id="JAEHOC010000009">
    <property type="protein sequence ID" value="KAG2438861.1"/>
    <property type="molecule type" value="Genomic_DNA"/>
</dbReference>
<evidence type="ECO:0000313" key="3">
    <source>
        <dbReference type="EMBL" id="KAG2438861.1"/>
    </source>
</evidence>
<name>A0A835TI97_CHLIN</name>
<evidence type="ECO:0008006" key="5">
    <source>
        <dbReference type="Google" id="ProtNLM"/>
    </source>
</evidence>